<dbReference type="Proteomes" id="UP000011602">
    <property type="component" value="Unassembled WGS sequence"/>
</dbReference>
<feature type="region of interest" description="Disordered" evidence="2">
    <location>
        <begin position="539"/>
        <end position="572"/>
    </location>
</feature>
<dbReference type="STRING" id="1227499.C493_02883"/>
<dbReference type="Gene3D" id="3.30.70.1450">
    <property type="entry name" value="Regulator of K+ conductance, C-terminal domain"/>
    <property type="match status" value="2"/>
</dbReference>
<evidence type="ECO:0000256" key="1">
    <source>
        <dbReference type="SAM" id="Coils"/>
    </source>
</evidence>
<dbReference type="PANTHER" id="PTHR43833">
    <property type="entry name" value="POTASSIUM CHANNEL PROTEIN 2-RELATED-RELATED"/>
    <property type="match status" value="1"/>
</dbReference>
<dbReference type="InterPro" id="IPR036721">
    <property type="entry name" value="RCK_C_sf"/>
</dbReference>
<dbReference type="SUPFAM" id="SSF116726">
    <property type="entry name" value="TrkA C-terminal domain-like"/>
    <property type="match status" value="1"/>
</dbReference>
<dbReference type="eggNOG" id="arCOG01960">
    <property type="taxonomic scope" value="Archaea"/>
</dbReference>
<gene>
    <name evidence="4" type="ORF">C493_02883</name>
</gene>
<feature type="coiled-coil region" evidence="1">
    <location>
        <begin position="461"/>
        <end position="488"/>
    </location>
</feature>
<dbReference type="GO" id="GO:0006813">
    <property type="term" value="P:potassium ion transport"/>
    <property type="evidence" value="ECO:0007669"/>
    <property type="project" value="InterPro"/>
</dbReference>
<feature type="domain" description="RCK C-terminal" evidence="3">
    <location>
        <begin position="466"/>
        <end position="545"/>
    </location>
</feature>
<dbReference type="InterPro" id="IPR050721">
    <property type="entry name" value="Trk_Ktr_HKT_K-transport"/>
</dbReference>
<organism evidence="4 5">
    <name type="scientific">Natronolimnohabitans innermongolicus JCM 12255</name>
    <dbReference type="NCBI Taxonomy" id="1227499"/>
    <lineage>
        <taxon>Archaea</taxon>
        <taxon>Methanobacteriati</taxon>
        <taxon>Methanobacteriota</taxon>
        <taxon>Stenosarchaea group</taxon>
        <taxon>Halobacteria</taxon>
        <taxon>Halobacteriales</taxon>
        <taxon>Natrialbaceae</taxon>
        <taxon>Natronolimnohabitans</taxon>
    </lineage>
</organism>
<keyword evidence="1" id="KW-0175">Coiled coil</keyword>
<dbReference type="RefSeq" id="WP_007257887.1">
    <property type="nucleotide sequence ID" value="NZ_AOHZ01000014.1"/>
</dbReference>
<feature type="compositionally biased region" description="Basic and acidic residues" evidence="2">
    <location>
        <begin position="539"/>
        <end position="554"/>
    </location>
</feature>
<accession>L9XHK5</accession>
<dbReference type="InterPro" id="IPR036291">
    <property type="entry name" value="NAD(P)-bd_dom_sf"/>
</dbReference>
<proteinExistence type="predicted"/>
<dbReference type="Gene3D" id="1.10.287.70">
    <property type="match status" value="1"/>
</dbReference>
<dbReference type="SUPFAM" id="SSF51735">
    <property type="entry name" value="NAD(P)-binding Rossmann-fold domains"/>
    <property type="match status" value="2"/>
</dbReference>
<dbReference type="Gene3D" id="3.40.50.720">
    <property type="entry name" value="NAD(P)-binding Rossmann-like Domain"/>
    <property type="match status" value="2"/>
</dbReference>
<sequence>MVALTRRLAIYVASLLLLIGLYSLVYRWGMAAFEGESRTWYQSLEFVVQSMTTTGYGQDAPWETLEMTALVVLIQVTGIAYIAVAIPQFVVPWLETLVQPTPPTEIDHVEDHVIVVGYTDLCDTLVDELEAGGTASVIVESDDERAQTLHENGFTVLHGDPGTDETLEAARLEDATAVVVDATERDLFRTVLAIESRDPTATVVPLVFDPAAARYFRYAGVDEVLSPRHRLGKALGDRVRNVVSPDFTGLELGEELDVAEFHVDPDTDLFGEPLAATRGLEDAGSGGTILGAWVRGDFVTTLSHPATIDENTSLLVAGTDDDLEAVTDATGTAGTRYQTTGDPVVVLGAGLVGQTAAGTLERAGLESTVVDREDGENVDVVGDATEETTLLEAGVDAAETCLVALDGDTDAILATLTANALNPELELIAGAGATSSVDALRTAGADYVLALPNVAGRMVTRRVFEQEVMTFEEQLRLLETDATGLEGETLSLETIRDETGCIVVAVERDDDVHTAVDGERFTADDQLVVAGTDAQIGRFRDTYGDRSDRGKGNDNEASADTGVDRDDEPDDG</sequence>
<evidence type="ECO:0000256" key="2">
    <source>
        <dbReference type="SAM" id="MobiDB-lite"/>
    </source>
</evidence>
<dbReference type="InterPro" id="IPR003148">
    <property type="entry name" value="RCK_N"/>
</dbReference>
<dbReference type="AlphaFoldDB" id="L9XHK5"/>
<dbReference type="SUPFAM" id="SSF81324">
    <property type="entry name" value="Voltage-gated potassium channels"/>
    <property type="match status" value="1"/>
</dbReference>
<evidence type="ECO:0000259" key="3">
    <source>
        <dbReference type="PROSITE" id="PS51202"/>
    </source>
</evidence>
<protein>
    <submittedName>
        <fullName evidence="4">Ion channel pore / trkA domain-containing protein</fullName>
    </submittedName>
</protein>
<keyword evidence="5" id="KW-1185">Reference proteome</keyword>
<reference evidence="4 5" key="1">
    <citation type="journal article" date="2014" name="PLoS Genet.">
        <title>Phylogenetically driven sequencing of extremely halophilic archaea reveals strategies for static and dynamic osmo-response.</title>
        <authorList>
            <person name="Becker E.A."/>
            <person name="Seitzer P.M."/>
            <person name="Tritt A."/>
            <person name="Larsen D."/>
            <person name="Krusor M."/>
            <person name="Yao A.I."/>
            <person name="Wu D."/>
            <person name="Madern D."/>
            <person name="Eisen J.A."/>
            <person name="Darling A.E."/>
            <person name="Facciotti M.T."/>
        </authorList>
    </citation>
    <scope>NUCLEOTIDE SEQUENCE [LARGE SCALE GENOMIC DNA]</scope>
    <source>
        <strain evidence="4 5">JCM 12255</strain>
    </source>
</reference>
<dbReference type="EMBL" id="AOHZ01000014">
    <property type="protein sequence ID" value="ELY61224.1"/>
    <property type="molecule type" value="Genomic_DNA"/>
</dbReference>
<evidence type="ECO:0000313" key="5">
    <source>
        <dbReference type="Proteomes" id="UP000011602"/>
    </source>
</evidence>
<dbReference type="OrthoDB" id="43518at2157"/>
<comment type="caution">
    <text evidence="4">The sequence shown here is derived from an EMBL/GenBank/DDBJ whole genome shotgun (WGS) entry which is preliminary data.</text>
</comment>
<dbReference type="InterPro" id="IPR006037">
    <property type="entry name" value="RCK_C"/>
</dbReference>
<dbReference type="PROSITE" id="PS51202">
    <property type="entry name" value="RCK_C"/>
    <property type="match status" value="1"/>
</dbReference>
<name>L9XHK5_9EURY</name>
<dbReference type="PANTHER" id="PTHR43833:SF9">
    <property type="entry name" value="POTASSIUM CHANNEL PROTEIN YUGO-RELATED"/>
    <property type="match status" value="1"/>
</dbReference>
<dbReference type="Pfam" id="PF02254">
    <property type="entry name" value="TrkA_N"/>
    <property type="match status" value="2"/>
</dbReference>
<evidence type="ECO:0000313" key="4">
    <source>
        <dbReference type="EMBL" id="ELY61224.1"/>
    </source>
</evidence>
<dbReference type="Pfam" id="PF02080">
    <property type="entry name" value="TrkA_C"/>
    <property type="match status" value="1"/>
</dbReference>
<dbReference type="GO" id="GO:0008324">
    <property type="term" value="F:monoatomic cation transmembrane transporter activity"/>
    <property type="evidence" value="ECO:0007669"/>
    <property type="project" value="InterPro"/>
</dbReference>
<dbReference type="PATRIC" id="fig|1227499.3.peg.592"/>